<evidence type="ECO:0000256" key="5">
    <source>
        <dbReference type="RuleBase" id="RU367124"/>
    </source>
</evidence>
<comment type="function">
    <text evidence="5">Effector that suppresses plant defense responses during pathogen infection.</text>
</comment>
<comment type="subcellular location">
    <subcellularLocation>
        <location evidence="1 5">Secreted</location>
    </subcellularLocation>
</comment>
<dbReference type="Pfam" id="PF16810">
    <property type="entry name" value="RXLR"/>
    <property type="match status" value="1"/>
</dbReference>
<dbReference type="AlphaFoldDB" id="A0A9W6WZ10"/>
<evidence type="ECO:0000313" key="6">
    <source>
        <dbReference type="EMBL" id="GMF22600.1"/>
    </source>
</evidence>
<keyword evidence="3 5" id="KW-0964">Secreted</keyword>
<sequence>MIISYFFVVIAAVVLAQPSGVLAVDQTETSRSISASTKSPLDSLVTAQRYVRYEPAAKKSDDEERGLQSFVKHIRELPARREWAKAEKLVKRHASIDDILKADIHPDIHYKVMKQEKLSEQGLLNKNLPPSMLQTFKKHRQYETRWKAEKGI</sequence>
<organism evidence="6 7">
    <name type="scientific">Phytophthora lilii</name>
    <dbReference type="NCBI Taxonomy" id="2077276"/>
    <lineage>
        <taxon>Eukaryota</taxon>
        <taxon>Sar</taxon>
        <taxon>Stramenopiles</taxon>
        <taxon>Oomycota</taxon>
        <taxon>Peronosporomycetes</taxon>
        <taxon>Peronosporales</taxon>
        <taxon>Peronosporaceae</taxon>
        <taxon>Phytophthora</taxon>
    </lineage>
</organism>
<keyword evidence="7" id="KW-1185">Reference proteome</keyword>
<gene>
    <name evidence="6" type="ORF">Plil01_000903800</name>
</gene>
<keyword evidence="4 5" id="KW-0732">Signal</keyword>
<evidence type="ECO:0000256" key="4">
    <source>
        <dbReference type="ARBA" id="ARBA00022729"/>
    </source>
</evidence>
<protein>
    <recommendedName>
        <fullName evidence="5">RxLR effector protein</fullName>
    </recommendedName>
</protein>
<comment type="caution">
    <text evidence="6">The sequence shown here is derived from an EMBL/GenBank/DDBJ whole genome shotgun (WGS) entry which is preliminary data.</text>
</comment>
<evidence type="ECO:0000256" key="2">
    <source>
        <dbReference type="ARBA" id="ARBA00010400"/>
    </source>
</evidence>
<proteinExistence type="inferred from homology"/>
<dbReference type="OrthoDB" id="125302at2759"/>
<feature type="chain" id="PRO_5045012978" description="RxLR effector protein" evidence="5">
    <location>
        <begin position="24"/>
        <end position="152"/>
    </location>
</feature>
<evidence type="ECO:0000256" key="1">
    <source>
        <dbReference type="ARBA" id="ARBA00004613"/>
    </source>
</evidence>
<name>A0A9W6WZ10_9STRA</name>
<comment type="similarity">
    <text evidence="2 5">Belongs to the RxLR effector family.</text>
</comment>
<accession>A0A9W6WZ10</accession>
<dbReference type="EMBL" id="BSXW01000446">
    <property type="protein sequence ID" value="GMF22600.1"/>
    <property type="molecule type" value="Genomic_DNA"/>
</dbReference>
<dbReference type="Proteomes" id="UP001165083">
    <property type="component" value="Unassembled WGS sequence"/>
</dbReference>
<comment type="domain">
    <text evidence="5">The RxLR-dEER motif acts to carry the protein into the host cell cytoplasm through binding to cell surface phosphatidylinositol-3-phosphate.</text>
</comment>
<reference evidence="6" key="1">
    <citation type="submission" date="2023-04" db="EMBL/GenBank/DDBJ databases">
        <title>Phytophthora lilii NBRC 32176.</title>
        <authorList>
            <person name="Ichikawa N."/>
            <person name="Sato H."/>
            <person name="Tonouchi N."/>
        </authorList>
    </citation>
    <scope>NUCLEOTIDE SEQUENCE</scope>
    <source>
        <strain evidence="6">NBRC 32176</strain>
    </source>
</reference>
<evidence type="ECO:0000256" key="3">
    <source>
        <dbReference type="ARBA" id="ARBA00022525"/>
    </source>
</evidence>
<evidence type="ECO:0000313" key="7">
    <source>
        <dbReference type="Proteomes" id="UP001165083"/>
    </source>
</evidence>
<feature type="signal peptide" evidence="5">
    <location>
        <begin position="1"/>
        <end position="23"/>
    </location>
</feature>
<dbReference type="InterPro" id="IPR031825">
    <property type="entry name" value="RXLR"/>
</dbReference>